<dbReference type="InterPro" id="IPR027981">
    <property type="entry name" value="DUF4446"/>
</dbReference>
<dbReference type="EMBL" id="MEXB01000009">
    <property type="protein sequence ID" value="OGC88298.1"/>
    <property type="molecule type" value="Genomic_DNA"/>
</dbReference>
<keyword evidence="1" id="KW-0472">Membrane</keyword>
<comment type="caution">
    <text evidence="2">The sequence shown here is derived from an EMBL/GenBank/DDBJ whole genome shotgun (WGS) entry which is preliminary data.</text>
</comment>
<gene>
    <name evidence="2" type="ORF">A2419_00325</name>
</gene>
<reference evidence="2 3" key="1">
    <citation type="journal article" date="2016" name="Nat. Commun.">
        <title>Thousands of microbial genomes shed light on interconnected biogeochemical processes in an aquifer system.</title>
        <authorList>
            <person name="Anantharaman K."/>
            <person name="Brown C.T."/>
            <person name="Hug L.A."/>
            <person name="Sharon I."/>
            <person name="Castelle C.J."/>
            <person name="Probst A.J."/>
            <person name="Thomas B.C."/>
            <person name="Singh A."/>
            <person name="Wilkins M.J."/>
            <person name="Karaoz U."/>
            <person name="Brodie E.L."/>
            <person name="Williams K.H."/>
            <person name="Hubbard S.S."/>
            <person name="Banfield J.F."/>
        </authorList>
    </citation>
    <scope>NUCLEOTIDE SEQUENCE [LARGE SCALE GENOMIC DNA]</scope>
</reference>
<evidence type="ECO:0000313" key="2">
    <source>
        <dbReference type="EMBL" id="OGC88298.1"/>
    </source>
</evidence>
<dbReference type="AlphaFoldDB" id="A0A1F4Y360"/>
<proteinExistence type="predicted"/>
<keyword evidence="1" id="KW-1133">Transmembrane helix</keyword>
<feature type="transmembrane region" description="Helical" evidence="1">
    <location>
        <begin position="6"/>
        <end position="33"/>
    </location>
</feature>
<organism evidence="2 3">
    <name type="scientific">Candidatus Adlerbacteria bacterium RIFOXYC1_FULL_48_26</name>
    <dbReference type="NCBI Taxonomy" id="1797247"/>
    <lineage>
        <taxon>Bacteria</taxon>
        <taxon>Candidatus Adleribacteriota</taxon>
    </lineage>
</organism>
<protein>
    <recommendedName>
        <fullName evidence="4">DUF4446 domain-containing protein</fullName>
    </recommendedName>
</protein>
<sequence length="178" mass="19328">MSLASLYSWLTLAAPYMALGALLLSIIAIVLLLGVRRRFMRLALGRNGSIEESISILLRDTKELQHFRVELEKYLKNAELRLRGSVQGVGVVRFNAFAGNGAGGNQSFSAAFLDEELSGVVLSTLYSRNHVGVYAKPVEKGSSTFELTTEERDAIARAKLSIAAHKKRDSSALGEVSA</sequence>
<evidence type="ECO:0000313" key="3">
    <source>
        <dbReference type="Proteomes" id="UP000176568"/>
    </source>
</evidence>
<keyword evidence="1" id="KW-0812">Transmembrane</keyword>
<evidence type="ECO:0008006" key="4">
    <source>
        <dbReference type="Google" id="ProtNLM"/>
    </source>
</evidence>
<accession>A0A1F4Y360</accession>
<dbReference type="STRING" id="1797247.A2419_00325"/>
<dbReference type="Proteomes" id="UP000176568">
    <property type="component" value="Unassembled WGS sequence"/>
</dbReference>
<evidence type="ECO:0000256" key="1">
    <source>
        <dbReference type="SAM" id="Phobius"/>
    </source>
</evidence>
<dbReference type="Pfam" id="PF14584">
    <property type="entry name" value="DUF4446"/>
    <property type="match status" value="1"/>
</dbReference>
<name>A0A1F4Y360_9BACT</name>